<keyword evidence="6" id="KW-0547">Nucleotide-binding</keyword>
<keyword evidence="6" id="KW-0539">Nucleus</keyword>
<keyword evidence="6" id="KW-0540">Nuclease</keyword>
<comment type="catalytic activity">
    <reaction evidence="4">
        <text>a 5'-end triphospho-ribonucleoside in mRNA + H2O = a 5'-end phospho-ribonucleoside in mRNA + diphosphate + H(+)</text>
        <dbReference type="Rhea" id="RHEA:78683"/>
        <dbReference type="Rhea" id="RHEA-COMP:15692"/>
        <dbReference type="Rhea" id="RHEA-COMP:17164"/>
        <dbReference type="ChEBI" id="CHEBI:15377"/>
        <dbReference type="ChEBI" id="CHEBI:15378"/>
        <dbReference type="ChEBI" id="CHEBI:33019"/>
        <dbReference type="ChEBI" id="CHEBI:138282"/>
        <dbReference type="ChEBI" id="CHEBI:167618"/>
    </reaction>
    <physiologicalReaction direction="left-to-right" evidence="4">
        <dbReference type="Rhea" id="RHEA:78684"/>
    </physiologicalReaction>
</comment>
<keyword evidence="6" id="KW-0378">Hydrolase</keyword>
<organism evidence="8 9">
    <name type="scientific">Coemansia pectinata</name>
    <dbReference type="NCBI Taxonomy" id="1052879"/>
    <lineage>
        <taxon>Eukaryota</taxon>
        <taxon>Fungi</taxon>
        <taxon>Fungi incertae sedis</taxon>
        <taxon>Zoopagomycota</taxon>
        <taxon>Kickxellomycotina</taxon>
        <taxon>Kickxellomycetes</taxon>
        <taxon>Kickxellales</taxon>
        <taxon>Kickxellaceae</taxon>
        <taxon>Coemansia</taxon>
    </lineage>
</organism>
<keyword evidence="9" id="KW-1185">Reference proteome</keyword>
<dbReference type="InterPro" id="IPR013961">
    <property type="entry name" value="RAI1"/>
</dbReference>
<dbReference type="GO" id="GO:0005634">
    <property type="term" value="C:nucleus"/>
    <property type="evidence" value="ECO:0007669"/>
    <property type="project" value="UniProtKB-SubCell"/>
</dbReference>
<dbReference type="AlphaFoldDB" id="A0A9W8H5S0"/>
<evidence type="ECO:0000259" key="7">
    <source>
        <dbReference type="Pfam" id="PF08652"/>
    </source>
</evidence>
<comment type="similarity">
    <text evidence="2 6">Belongs to the DXO/Dom3Z family.</text>
</comment>
<dbReference type="Pfam" id="PF08652">
    <property type="entry name" value="RAI1"/>
    <property type="match status" value="1"/>
</dbReference>
<comment type="catalytic activity">
    <reaction evidence="3">
        <text>a 5'-end (N(7)-methyl 5'-triphosphoguanosine)-ribonucleoside-ribonucleotide in mRNA + H2O = a (N(7)-methyl 5'-triphosphoguanosine)-nucleoside + a 5'-end phospho-ribonucleoside in mRNA + H(+)</text>
        <dbReference type="Rhea" id="RHEA:66928"/>
        <dbReference type="Rhea" id="RHEA-COMP:15692"/>
        <dbReference type="Rhea" id="RHEA-COMP:17313"/>
        <dbReference type="ChEBI" id="CHEBI:15377"/>
        <dbReference type="ChEBI" id="CHEBI:15378"/>
        <dbReference type="ChEBI" id="CHEBI:138282"/>
        <dbReference type="ChEBI" id="CHEBI:172876"/>
        <dbReference type="ChEBI" id="CHEBI:172877"/>
    </reaction>
    <physiologicalReaction direction="left-to-right" evidence="3">
        <dbReference type="Rhea" id="RHEA:66929"/>
    </physiologicalReaction>
</comment>
<dbReference type="GO" id="GO:0000956">
    <property type="term" value="P:nuclear-transcribed mRNA catabolic process"/>
    <property type="evidence" value="ECO:0007669"/>
    <property type="project" value="TreeGrafter"/>
</dbReference>
<keyword evidence="6" id="KW-0479">Metal-binding</keyword>
<evidence type="ECO:0000256" key="4">
    <source>
        <dbReference type="ARBA" id="ARBA00044692"/>
    </source>
</evidence>
<dbReference type="GO" id="GO:0110155">
    <property type="term" value="P:NAD-cap decapping"/>
    <property type="evidence" value="ECO:0007669"/>
    <property type="project" value="TreeGrafter"/>
</dbReference>
<comment type="function">
    <text evidence="6">Decapping enzyme for NAD-capped RNAs: specifically hydrolyzes the nicotinamide adenine dinucleotide (NAD) cap from a subset of RNAs by removing the entire NAD moiety from the 5'-end of an NAD-capped RNA.</text>
</comment>
<comment type="cofactor">
    <cofactor evidence="1 6">
        <name>a divalent metal cation</name>
        <dbReference type="ChEBI" id="CHEBI:60240"/>
    </cofactor>
</comment>
<proteinExistence type="inferred from homology"/>
<dbReference type="PANTHER" id="PTHR12395">
    <property type="entry name" value="DOM-3 RELATED"/>
    <property type="match status" value="1"/>
</dbReference>
<dbReference type="EMBL" id="JANBUH010000030">
    <property type="protein sequence ID" value="KAJ2756307.1"/>
    <property type="molecule type" value="Genomic_DNA"/>
</dbReference>
<keyword evidence="8" id="KW-0255">Endonuclease</keyword>
<comment type="catalytic activity">
    <reaction evidence="5">
        <text>a 5'-end NAD(+)-phospho-ribonucleoside in mRNA + H2O = a 5'-end phospho-ribonucleoside in mRNA + NAD(+) + H(+)</text>
        <dbReference type="Rhea" id="RHEA:60880"/>
        <dbReference type="Rhea" id="RHEA-COMP:15692"/>
        <dbReference type="Rhea" id="RHEA-COMP:15698"/>
        <dbReference type="ChEBI" id="CHEBI:15377"/>
        <dbReference type="ChEBI" id="CHEBI:15378"/>
        <dbReference type="ChEBI" id="CHEBI:57540"/>
        <dbReference type="ChEBI" id="CHEBI:138282"/>
        <dbReference type="ChEBI" id="CHEBI:144029"/>
    </reaction>
    <physiologicalReaction direction="left-to-right" evidence="5">
        <dbReference type="Rhea" id="RHEA:60881"/>
    </physiologicalReaction>
</comment>
<dbReference type="InterPro" id="IPR039039">
    <property type="entry name" value="RAI1-like_fam"/>
</dbReference>
<dbReference type="PANTHER" id="PTHR12395:SF9">
    <property type="entry name" value="DECAPPING AND EXORIBONUCLEASE PROTEIN"/>
    <property type="match status" value="1"/>
</dbReference>
<evidence type="ECO:0000256" key="5">
    <source>
        <dbReference type="ARBA" id="ARBA00048124"/>
    </source>
</evidence>
<evidence type="ECO:0000256" key="1">
    <source>
        <dbReference type="ARBA" id="ARBA00001968"/>
    </source>
</evidence>
<dbReference type="GO" id="GO:0046872">
    <property type="term" value="F:metal ion binding"/>
    <property type="evidence" value="ECO:0007669"/>
    <property type="project" value="UniProtKB-KW"/>
</dbReference>
<evidence type="ECO:0000256" key="3">
    <source>
        <dbReference type="ARBA" id="ARBA00044676"/>
    </source>
</evidence>
<reference evidence="8" key="1">
    <citation type="submission" date="2022-07" db="EMBL/GenBank/DDBJ databases">
        <title>Phylogenomic reconstructions and comparative analyses of Kickxellomycotina fungi.</title>
        <authorList>
            <person name="Reynolds N.K."/>
            <person name="Stajich J.E."/>
            <person name="Barry K."/>
            <person name="Grigoriev I.V."/>
            <person name="Crous P."/>
            <person name="Smith M.E."/>
        </authorList>
    </citation>
    <scope>NUCLEOTIDE SEQUENCE</scope>
    <source>
        <strain evidence="8">BCRC 34297</strain>
    </source>
</reference>
<name>A0A9W8H5S0_9FUNG</name>
<accession>A0A9W8H5S0</accession>
<dbReference type="GO" id="GO:0005829">
    <property type="term" value="C:cytosol"/>
    <property type="evidence" value="ECO:0007669"/>
    <property type="project" value="TreeGrafter"/>
</dbReference>
<dbReference type="GO" id="GO:0034353">
    <property type="term" value="F:mRNA 5'-diphosphatase activity"/>
    <property type="evidence" value="ECO:0007669"/>
    <property type="project" value="TreeGrafter"/>
</dbReference>
<evidence type="ECO:0000256" key="2">
    <source>
        <dbReference type="ARBA" id="ARBA00006562"/>
    </source>
</evidence>
<feature type="domain" description="RAI1-like" evidence="7">
    <location>
        <begin position="36"/>
        <end position="372"/>
    </location>
</feature>
<dbReference type="OrthoDB" id="5853397at2759"/>
<protein>
    <recommendedName>
        <fullName evidence="6">Decapping nuclease</fullName>
        <ecNumber evidence="6">3.6.1.-</ecNumber>
    </recommendedName>
</protein>
<dbReference type="Proteomes" id="UP001140011">
    <property type="component" value="Unassembled WGS sequence"/>
</dbReference>
<dbReference type="GO" id="GO:0003723">
    <property type="term" value="F:RNA binding"/>
    <property type="evidence" value="ECO:0007669"/>
    <property type="project" value="UniProtKB-KW"/>
</dbReference>
<dbReference type="GO" id="GO:0000166">
    <property type="term" value="F:nucleotide binding"/>
    <property type="evidence" value="ECO:0007669"/>
    <property type="project" value="UniProtKB-KW"/>
</dbReference>
<dbReference type="EC" id="3.6.1.-" evidence="6"/>
<gene>
    <name evidence="8" type="primary">RAI1</name>
    <name evidence="8" type="ORF">GGI19_000965</name>
</gene>
<sequence>MSVAQSQAATEMHAAVRRLSLHPLSKYRLPCPRFSEPLELLSFSYDGQRKVCFDNRELKYFHPPSLNPAPCLFDGIESQIQRDHGKNEHIDGLLAALTHRHSSAPLECQPDFIMYRGMLTRIFVTPYSTRDSWTMNATKVGATIYVEDTPKNVADQEDPTEFHQKMMYSGYRFETLCVLDQPSRQLKRDGLLDSALLSRPNSVVDTNREYCSVFKTRLGNHSIISGAEVDCIDQEKPDTAPNRVYRELKTSGILDNERKVESFERHKLLKFWAQSFIAGIPIVTVGFRDNNGILRSVEDFRTQDIPRLVKHSQSMWQANVCMNFADQVLQFIKDSVVDEGPEMQYRIAFDSGSQEIQISALGRLEPFLTREYLALVVQP</sequence>
<comment type="subcellular location">
    <subcellularLocation>
        <location evidence="6">Nucleus</location>
    </subcellularLocation>
</comment>
<keyword evidence="6" id="KW-0694">RNA-binding</keyword>
<evidence type="ECO:0000313" key="9">
    <source>
        <dbReference type="Proteomes" id="UP001140011"/>
    </source>
</evidence>
<evidence type="ECO:0000313" key="8">
    <source>
        <dbReference type="EMBL" id="KAJ2756307.1"/>
    </source>
</evidence>
<evidence type="ECO:0000256" key="6">
    <source>
        <dbReference type="RuleBase" id="RU367113"/>
    </source>
</evidence>
<dbReference type="GO" id="GO:0004519">
    <property type="term" value="F:endonuclease activity"/>
    <property type="evidence" value="ECO:0007669"/>
    <property type="project" value="UniProtKB-KW"/>
</dbReference>
<comment type="caution">
    <text evidence="8">The sequence shown here is derived from an EMBL/GenBank/DDBJ whole genome shotgun (WGS) entry which is preliminary data.</text>
</comment>